<evidence type="ECO:0000313" key="2">
    <source>
        <dbReference type="Proteomes" id="UP000712080"/>
    </source>
</evidence>
<gene>
    <name evidence="1" type="ORF">G6047_01675</name>
</gene>
<proteinExistence type="predicted"/>
<dbReference type="RefSeq" id="WP_169525735.1">
    <property type="nucleotide sequence ID" value="NZ_JAAMPU010000095.1"/>
</dbReference>
<dbReference type="AlphaFoldDB" id="A0A972JF05"/>
<evidence type="ECO:0000313" key="1">
    <source>
        <dbReference type="EMBL" id="NMH26726.1"/>
    </source>
</evidence>
<comment type="caution">
    <text evidence="1">The sequence shown here is derived from an EMBL/GenBank/DDBJ whole genome shotgun (WGS) entry which is preliminary data.</text>
</comment>
<accession>A0A972JF05</accession>
<sequence>MRKYLLVAVLTLLVFFAIRYFIERKDDSSTLEYNTQLIQKQIENVGKLVVTEGHFAEVITYKDRDKYLMDMLSFEKKALVIVNADVSVSYDLHQVTYDIDKKNKTIEILTIPKEEIKIDPQLTFYDVEQTTLSLFTGDDYNKINKKVRDDLMKKVRASSLQSNAQNRLVSELSKMLILTSSMGWTLEYKGKPVADEKQLGQQLKN</sequence>
<protein>
    <submittedName>
        <fullName evidence="1">DUF4230 domain-containing protein</fullName>
    </submittedName>
</protein>
<reference evidence="1" key="1">
    <citation type="submission" date="2020-02" db="EMBL/GenBank/DDBJ databases">
        <title>Flavobacterium sp. genome.</title>
        <authorList>
            <person name="Jung H.S."/>
            <person name="Baek J.H."/>
            <person name="Jeon C.O."/>
        </authorList>
    </citation>
    <scope>NUCLEOTIDE SEQUENCE</scope>
    <source>
        <strain evidence="1">SE-s28</strain>
    </source>
</reference>
<dbReference type="Proteomes" id="UP000712080">
    <property type="component" value="Unassembled WGS sequence"/>
</dbReference>
<organism evidence="1 2">
    <name type="scientific">Flavobacterium silvaticum</name>
    <dbReference type="NCBI Taxonomy" id="1852020"/>
    <lineage>
        <taxon>Bacteria</taxon>
        <taxon>Pseudomonadati</taxon>
        <taxon>Bacteroidota</taxon>
        <taxon>Flavobacteriia</taxon>
        <taxon>Flavobacteriales</taxon>
        <taxon>Flavobacteriaceae</taxon>
        <taxon>Flavobacterium</taxon>
    </lineage>
</organism>
<keyword evidence="2" id="KW-1185">Reference proteome</keyword>
<dbReference type="InterPro" id="IPR025324">
    <property type="entry name" value="DUF4230"/>
</dbReference>
<dbReference type="Pfam" id="PF14014">
    <property type="entry name" value="DUF4230"/>
    <property type="match status" value="1"/>
</dbReference>
<dbReference type="EMBL" id="JAAMPU010000095">
    <property type="protein sequence ID" value="NMH26726.1"/>
    <property type="molecule type" value="Genomic_DNA"/>
</dbReference>
<name>A0A972JF05_9FLAO</name>